<evidence type="ECO:0000313" key="1">
    <source>
        <dbReference type="EMBL" id="JAD67782.1"/>
    </source>
</evidence>
<dbReference type="AlphaFoldDB" id="A0A0A9C8D2"/>
<dbReference type="EMBL" id="GBRH01230113">
    <property type="protein sequence ID" value="JAD67782.1"/>
    <property type="molecule type" value="Transcribed_RNA"/>
</dbReference>
<protein>
    <submittedName>
        <fullName evidence="1">Uncharacterized protein</fullName>
    </submittedName>
</protein>
<accession>A0A0A9C8D2</accession>
<proteinExistence type="predicted"/>
<name>A0A0A9C8D2_ARUDO</name>
<sequence>MNFHFRFVPKKHEAQNKFARATYEYNVKIPLAADCWRNISNYPPALKLSE</sequence>
<reference evidence="1" key="1">
    <citation type="submission" date="2014-09" db="EMBL/GenBank/DDBJ databases">
        <authorList>
            <person name="Magalhaes I.L.F."/>
            <person name="Oliveira U."/>
            <person name="Santos F.R."/>
            <person name="Vidigal T.H.D.A."/>
            <person name="Brescovit A.D."/>
            <person name="Santos A.J."/>
        </authorList>
    </citation>
    <scope>NUCLEOTIDE SEQUENCE</scope>
    <source>
        <tissue evidence="1">Shoot tissue taken approximately 20 cm above the soil surface</tissue>
    </source>
</reference>
<reference evidence="1" key="2">
    <citation type="journal article" date="2015" name="Data Brief">
        <title>Shoot transcriptome of the giant reed, Arundo donax.</title>
        <authorList>
            <person name="Barrero R.A."/>
            <person name="Guerrero F.D."/>
            <person name="Moolhuijzen P."/>
            <person name="Goolsby J.A."/>
            <person name="Tidwell J."/>
            <person name="Bellgard S.E."/>
            <person name="Bellgard M.I."/>
        </authorList>
    </citation>
    <scope>NUCLEOTIDE SEQUENCE</scope>
    <source>
        <tissue evidence="1">Shoot tissue taken approximately 20 cm above the soil surface</tissue>
    </source>
</reference>
<organism evidence="1">
    <name type="scientific">Arundo donax</name>
    <name type="common">Giant reed</name>
    <name type="synonym">Donax arundinaceus</name>
    <dbReference type="NCBI Taxonomy" id="35708"/>
    <lineage>
        <taxon>Eukaryota</taxon>
        <taxon>Viridiplantae</taxon>
        <taxon>Streptophyta</taxon>
        <taxon>Embryophyta</taxon>
        <taxon>Tracheophyta</taxon>
        <taxon>Spermatophyta</taxon>
        <taxon>Magnoliopsida</taxon>
        <taxon>Liliopsida</taxon>
        <taxon>Poales</taxon>
        <taxon>Poaceae</taxon>
        <taxon>PACMAD clade</taxon>
        <taxon>Arundinoideae</taxon>
        <taxon>Arundineae</taxon>
        <taxon>Arundo</taxon>
    </lineage>
</organism>